<dbReference type="InterPro" id="IPR003615">
    <property type="entry name" value="HNH_nuc"/>
</dbReference>
<name>A0AAW6YU43_9BACI</name>
<dbReference type="Proteomes" id="UP001174229">
    <property type="component" value="Unassembled WGS sequence"/>
</dbReference>
<sequence>MEVWRDIEGYEGLYQVSNLGRVRSLKKNKMIMKPFVNEEGYLRITLLKDRKKNNLRVHRLVAKAFIYNKGNKPEVNHINAIKNDNRVNNLEWVTPKENMKHANDLGLIKRRKRKVI</sequence>
<dbReference type="InterPro" id="IPR010902">
    <property type="entry name" value="NUMOD4"/>
</dbReference>
<evidence type="ECO:0000259" key="1">
    <source>
        <dbReference type="SMART" id="SM00507"/>
    </source>
</evidence>
<accession>A0AAW6YU43</accession>
<dbReference type="Pfam" id="PF07463">
    <property type="entry name" value="NUMOD4"/>
    <property type="match status" value="1"/>
</dbReference>
<evidence type="ECO:0000313" key="3">
    <source>
        <dbReference type="Proteomes" id="UP001174229"/>
    </source>
</evidence>
<feature type="domain" description="HNH nuclease" evidence="1">
    <location>
        <begin position="51"/>
        <end position="99"/>
    </location>
</feature>
<comment type="caution">
    <text evidence="2">The sequence shown here is derived from an EMBL/GenBank/DDBJ whole genome shotgun (WGS) entry which is preliminary data.</text>
</comment>
<dbReference type="EMBL" id="JAPNPE010000002">
    <property type="protein sequence ID" value="MDK7391088.1"/>
    <property type="molecule type" value="Genomic_DNA"/>
</dbReference>
<dbReference type="SUPFAM" id="SSF54060">
    <property type="entry name" value="His-Me finger endonucleases"/>
    <property type="match status" value="1"/>
</dbReference>
<reference evidence="2" key="1">
    <citation type="submission" date="2022-11" db="EMBL/GenBank/DDBJ databases">
        <title>WGS-based characterization of Bacillus cereus isolated from food &amp; feed additives.</title>
        <authorList>
            <person name="Bogaerts B."/>
            <person name="Fraiture M.-A."/>
            <person name="Roosens N.H.C."/>
            <person name="De Keersmaecker S.C.J."/>
            <person name="Vanneste K."/>
        </authorList>
    </citation>
    <scope>NUCLEOTIDE SEQUENCE</scope>
    <source>
        <strain evidence="2">74.2</strain>
    </source>
</reference>
<protein>
    <submittedName>
        <fullName evidence="2">NUMOD4 domain-containing protein</fullName>
    </submittedName>
</protein>
<dbReference type="Pfam" id="PF13392">
    <property type="entry name" value="HNH_3"/>
    <property type="match status" value="1"/>
</dbReference>
<dbReference type="InterPro" id="IPR044925">
    <property type="entry name" value="His-Me_finger_sf"/>
</dbReference>
<dbReference type="GO" id="GO:0016788">
    <property type="term" value="F:hydrolase activity, acting on ester bonds"/>
    <property type="evidence" value="ECO:0007669"/>
    <property type="project" value="InterPro"/>
</dbReference>
<dbReference type="RefSeq" id="WP_284992381.1">
    <property type="nucleotide sequence ID" value="NZ_JAPNPC010000001.1"/>
</dbReference>
<dbReference type="Gene3D" id="3.90.75.20">
    <property type="match status" value="1"/>
</dbReference>
<evidence type="ECO:0000313" key="2">
    <source>
        <dbReference type="EMBL" id="MDK7391088.1"/>
    </source>
</evidence>
<proteinExistence type="predicted"/>
<organism evidence="2 3">
    <name type="scientific">Bacillus pacificus</name>
    <dbReference type="NCBI Taxonomy" id="2026187"/>
    <lineage>
        <taxon>Bacteria</taxon>
        <taxon>Bacillati</taxon>
        <taxon>Bacillota</taxon>
        <taxon>Bacilli</taxon>
        <taxon>Bacillales</taxon>
        <taxon>Bacillaceae</taxon>
        <taxon>Bacillus</taxon>
        <taxon>Bacillus cereus group</taxon>
    </lineage>
</organism>
<dbReference type="SMART" id="SM00507">
    <property type="entry name" value="HNHc"/>
    <property type="match status" value="1"/>
</dbReference>
<dbReference type="AlphaFoldDB" id="A0AAW6YU43"/>
<gene>
    <name evidence="2" type="ORF">OWO78_06505</name>
</gene>